<dbReference type="SMART" id="SM00028">
    <property type="entry name" value="TPR"/>
    <property type="match status" value="4"/>
</dbReference>
<dbReference type="PANTHER" id="PTHR44943">
    <property type="entry name" value="CELLULOSE SYNTHASE OPERON PROTEIN C"/>
    <property type="match status" value="1"/>
</dbReference>
<dbReference type="Proteomes" id="UP000010824">
    <property type="component" value="Chromosome"/>
</dbReference>
<dbReference type="InterPro" id="IPR051685">
    <property type="entry name" value="Ycf3/AcsC/BcsC/TPR_MFPF"/>
</dbReference>
<dbReference type="InParanoid" id="L0HHZ7"/>
<dbReference type="SUPFAM" id="SSF48452">
    <property type="entry name" value="TPR-like"/>
    <property type="match status" value="1"/>
</dbReference>
<keyword evidence="6" id="KW-1185">Reference proteome</keyword>
<evidence type="ECO:0000313" key="5">
    <source>
        <dbReference type="EMBL" id="AGB02679.1"/>
    </source>
</evidence>
<gene>
    <name evidence="5" type="ordered locus">Metfor_1650</name>
</gene>
<dbReference type="AlphaFoldDB" id="L0HHZ7"/>
<feature type="repeat" description="TPR" evidence="3">
    <location>
        <begin position="49"/>
        <end position="82"/>
    </location>
</feature>
<evidence type="ECO:0000313" key="6">
    <source>
        <dbReference type="Proteomes" id="UP000010824"/>
    </source>
</evidence>
<dbReference type="Gene3D" id="1.25.40.10">
    <property type="entry name" value="Tetratricopeptide repeat domain"/>
    <property type="match status" value="2"/>
</dbReference>
<dbReference type="KEGG" id="mfo:Metfor_1650"/>
<dbReference type="Pfam" id="PF13431">
    <property type="entry name" value="TPR_17"/>
    <property type="match status" value="1"/>
</dbReference>
<evidence type="ECO:0000256" key="2">
    <source>
        <dbReference type="ARBA" id="ARBA00022803"/>
    </source>
</evidence>
<reference evidence="6" key="1">
    <citation type="submission" date="2011-12" db="EMBL/GenBank/DDBJ databases">
        <title>Complete sequence of Methanoregula formicicum SMSP.</title>
        <authorList>
            <person name="Lucas S."/>
            <person name="Han J."/>
            <person name="Lapidus A."/>
            <person name="Cheng J.-F."/>
            <person name="Goodwin L."/>
            <person name="Pitluck S."/>
            <person name="Peters L."/>
            <person name="Ovchinnikova G."/>
            <person name="Teshima H."/>
            <person name="Detter J.C."/>
            <person name="Han C."/>
            <person name="Tapia R."/>
            <person name="Land M."/>
            <person name="Hauser L."/>
            <person name="Kyrpides N."/>
            <person name="Ivanova N."/>
            <person name="Pagani I."/>
            <person name="Imachi H."/>
            <person name="Tamaki H."/>
            <person name="Sekiguchi Y."/>
            <person name="Kamagata Y."/>
            <person name="Cadillo-Quiroz H."/>
            <person name="Zinder S."/>
            <person name="Liu W.-T."/>
            <person name="Woyke T."/>
        </authorList>
    </citation>
    <scope>NUCLEOTIDE SEQUENCE [LARGE SCALE GENOMIC DNA]</scope>
    <source>
        <strain evidence="6">DSM 22288 / NBRC 105244 / SMSP</strain>
    </source>
</reference>
<dbReference type="InterPro" id="IPR011990">
    <property type="entry name" value="TPR-like_helical_dom_sf"/>
</dbReference>
<dbReference type="HOGENOM" id="CLU_1168569_0_0_2"/>
<dbReference type="InterPro" id="IPR019734">
    <property type="entry name" value="TPR_rpt"/>
</dbReference>
<reference evidence="5 6" key="2">
    <citation type="journal article" date="2014" name="Genome Announc.">
        <title>Complete Genome Sequence of Methanoregula formicica SMSPT, a Mesophilic Hydrogenotrophic Methanogen Isolated from a Methanogenic Upflow Anaerobic Sludge Blanket Reactor.</title>
        <authorList>
            <person name="Yamamoto K."/>
            <person name="Tamaki H."/>
            <person name="Cadillo-Quiroz H."/>
            <person name="Imachi H."/>
            <person name="Kyrpides N."/>
            <person name="Woyke T."/>
            <person name="Goodwin L."/>
            <person name="Zinder S.H."/>
            <person name="Kamagata Y."/>
            <person name="Liu W.T."/>
        </authorList>
    </citation>
    <scope>NUCLEOTIDE SEQUENCE [LARGE SCALE GENOMIC DNA]</scope>
    <source>
        <strain evidence="6">DSM 22288 / NBRC 105244 / SMSP</strain>
    </source>
</reference>
<name>L0HHZ7_METFS</name>
<feature type="repeat" description="TPR" evidence="3">
    <location>
        <begin position="166"/>
        <end position="199"/>
    </location>
</feature>
<dbReference type="PANTHER" id="PTHR44943:SF8">
    <property type="entry name" value="TPR REPEAT-CONTAINING PROTEIN MJ0263"/>
    <property type="match status" value="1"/>
</dbReference>
<organism evidence="5 6">
    <name type="scientific">Methanoregula formicica (strain DSM 22288 / NBRC 105244 / SMSP)</name>
    <dbReference type="NCBI Taxonomy" id="593750"/>
    <lineage>
        <taxon>Archaea</taxon>
        <taxon>Methanobacteriati</taxon>
        <taxon>Methanobacteriota</taxon>
        <taxon>Stenosarchaea group</taxon>
        <taxon>Methanomicrobia</taxon>
        <taxon>Methanomicrobiales</taxon>
        <taxon>Methanoregulaceae</taxon>
        <taxon>Methanoregula</taxon>
    </lineage>
</organism>
<keyword evidence="4" id="KW-0812">Transmembrane</keyword>
<dbReference type="Pfam" id="PF13432">
    <property type="entry name" value="TPR_16"/>
    <property type="match status" value="1"/>
</dbReference>
<evidence type="ECO:0000256" key="1">
    <source>
        <dbReference type="ARBA" id="ARBA00022737"/>
    </source>
</evidence>
<keyword evidence="1" id="KW-0677">Repeat</keyword>
<dbReference type="EMBL" id="CP003167">
    <property type="protein sequence ID" value="AGB02679.1"/>
    <property type="molecule type" value="Genomic_DNA"/>
</dbReference>
<accession>L0HHZ7</accession>
<evidence type="ECO:0000256" key="3">
    <source>
        <dbReference type="PROSITE-ProRule" id="PRU00339"/>
    </source>
</evidence>
<dbReference type="eggNOG" id="arCOG03032">
    <property type="taxonomic scope" value="Archaea"/>
</dbReference>
<proteinExistence type="predicted"/>
<keyword evidence="2 3" id="KW-0802">TPR repeat</keyword>
<dbReference type="PROSITE" id="PS50005">
    <property type="entry name" value="TPR"/>
    <property type="match status" value="2"/>
</dbReference>
<keyword evidence="4" id="KW-1133">Transmembrane helix</keyword>
<protein>
    <submittedName>
        <fullName evidence="5">Tetratricopeptide repeat protein</fullName>
    </submittedName>
</protein>
<feature type="transmembrane region" description="Helical" evidence="4">
    <location>
        <begin position="220"/>
        <end position="244"/>
    </location>
</feature>
<keyword evidence="4" id="KW-0472">Membrane</keyword>
<sequence length="249" mass="27828" precursor="true">MRDLSGGNAFFTVRQIVSHVMKHQYPFLIVVLLALFFLSVPASGYSPDAVTLYEQGTASVAAGNLSDAIAAFDQALLLEPEYYEAWDARADALNRDGQFSRALESSSRALALNSSYLPGWINRGQILYNLGYVYEDQKKDTVKANEYYLQQVQAFEKAIALDPTNADAWFNKAYALAGLKRYDEAIAAFDTVKELNPAYPKIDKNREIARQLRDSVTPFYVTYAPVIVGIAAIISGILFWALILREKEE</sequence>
<dbReference type="STRING" id="593750.Metfor_1650"/>
<evidence type="ECO:0000256" key="4">
    <source>
        <dbReference type="SAM" id="Phobius"/>
    </source>
</evidence>